<reference evidence="1" key="1">
    <citation type="journal article" date="2014" name="Int. J. Syst. Evol. Microbiol.">
        <title>Complete genome sequence of Corynebacterium casei LMG S-19264T (=DSM 44701T), isolated from a smear-ripened cheese.</title>
        <authorList>
            <consortium name="US DOE Joint Genome Institute (JGI-PGF)"/>
            <person name="Walter F."/>
            <person name="Albersmeier A."/>
            <person name="Kalinowski J."/>
            <person name="Ruckert C."/>
        </authorList>
    </citation>
    <scope>NUCLEOTIDE SEQUENCE</scope>
    <source>
        <strain evidence="1">JCM 4988</strain>
    </source>
</reference>
<gene>
    <name evidence="1" type="ORF">GCM10010387_46230</name>
</gene>
<dbReference type="AlphaFoldDB" id="A0A918QID4"/>
<dbReference type="SUPFAM" id="SSF52096">
    <property type="entry name" value="ClpP/crotonase"/>
    <property type="match status" value="1"/>
</dbReference>
<reference evidence="1" key="2">
    <citation type="submission" date="2020-09" db="EMBL/GenBank/DDBJ databases">
        <authorList>
            <person name="Sun Q."/>
            <person name="Ohkuma M."/>
        </authorList>
    </citation>
    <scope>NUCLEOTIDE SEQUENCE</scope>
    <source>
        <strain evidence="1">JCM 4988</strain>
    </source>
</reference>
<dbReference type="NCBIfam" id="NF042431">
    <property type="entry name" value="EnCoAhydt_DpgB"/>
    <property type="match status" value="1"/>
</dbReference>
<dbReference type="Gene3D" id="3.90.226.10">
    <property type="entry name" value="2-enoyl-CoA Hydratase, Chain A, domain 1"/>
    <property type="match status" value="1"/>
</dbReference>
<protein>
    <recommendedName>
        <fullName evidence="3">Enoyl-CoA hydratase</fullName>
    </recommendedName>
</protein>
<evidence type="ECO:0000313" key="1">
    <source>
        <dbReference type="EMBL" id="GGZ46533.1"/>
    </source>
</evidence>
<dbReference type="Proteomes" id="UP000630936">
    <property type="component" value="Unassembled WGS sequence"/>
</dbReference>
<proteinExistence type="predicted"/>
<dbReference type="InterPro" id="IPR029045">
    <property type="entry name" value="ClpP/crotonase-like_dom_sf"/>
</dbReference>
<evidence type="ECO:0008006" key="3">
    <source>
        <dbReference type="Google" id="ProtNLM"/>
    </source>
</evidence>
<dbReference type="InterPro" id="IPR053545">
    <property type="entry name" value="Enoyl-CoA_hydratase-like"/>
</dbReference>
<organism evidence="1 2">
    <name type="scientific">Streptomyces inusitatus</name>
    <dbReference type="NCBI Taxonomy" id="68221"/>
    <lineage>
        <taxon>Bacteria</taxon>
        <taxon>Bacillati</taxon>
        <taxon>Actinomycetota</taxon>
        <taxon>Actinomycetes</taxon>
        <taxon>Kitasatosporales</taxon>
        <taxon>Streptomycetaceae</taxon>
        <taxon>Streptomyces</taxon>
    </lineage>
</organism>
<sequence>MAVRGRADFRLSVTGTERLTPELIGAVESLCARVVEAPGAPVVILRLGTPRASVVAGPPVVEPAAIHLVSRWQRSLRRLERSAAGVFAVAHGWCGGTALEALLSCDYRIGTPDLLLAPIAAAGEPWPGMIAHRLTGQLGPARVRRLSRYEGGVPGLRALDAGLVDEITQDTPRALAAAVAPVRRLDGPPPVRRRRPLAETGTVTVTRFDEAFGIRPAAAPGPSRRRPGQAL</sequence>
<comment type="caution">
    <text evidence="1">The sequence shown here is derived from an EMBL/GenBank/DDBJ whole genome shotgun (WGS) entry which is preliminary data.</text>
</comment>
<name>A0A918QID4_9ACTN</name>
<keyword evidence="2" id="KW-1185">Reference proteome</keyword>
<accession>A0A918QID4</accession>
<evidence type="ECO:0000313" key="2">
    <source>
        <dbReference type="Proteomes" id="UP000630936"/>
    </source>
</evidence>
<dbReference type="EMBL" id="BMWG01000016">
    <property type="protein sequence ID" value="GGZ46533.1"/>
    <property type="molecule type" value="Genomic_DNA"/>
</dbReference>